<keyword evidence="7" id="KW-1185">Reference proteome</keyword>
<evidence type="ECO:0000256" key="3">
    <source>
        <dbReference type="PROSITE-ProRule" id="PRU00169"/>
    </source>
</evidence>
<dbReference type="CDD" id="cd17535">
    <property type="entry name" value="REC_NarL-like"/>
    <property type="match status" value="1"/>
</dbReference>
<dbReference type="EMBL" id="FTOR01000001">
    <property type="protein sequence ID" value="SIS58329.1"/>
    <property type="molecule type" value="Genomic_DNA"/>
</dbReference>
<keyword evidence="2" id="KW-0238">DNA-binding</keyword>
<dbReference type="InterPro" id="IPR000792">
    <property type="entry name" value="Tscrpt_reg_LuxR_C"/>
</dbReference>
<evidence type="ECO:0000259" key="4">
    <source>
        <dbReference type="PROSITE" id="PS50043"/>
    </source>
</evidence>
<dbReference type="Gene3D" id="3.40.50.2300">
    <property type="match status" value="1"/>
</dbReference>
<dbReference type="GO" id="GO:0000160">
    <property type="term" value="P:phosphorelay signal transduction system"/>
    <property type="evidence" value="ECO:0007669"/>
    <property type="project" value="InterPro"/>
</dbReference>
<dbReference type="InterPro" id="IPR011006">
    <property type="entry name" value="CheY-like_superfamily"/>
</dbReference>
<evidence type="ECO:0000313" key="7">
    <source>
        <dbReference type="Proteomes" id="UP000186917"/>
    </source>
</evidence>
<evidence type="ECO:0000259" key="5">
    <source>
        <dbReference type="PROSITE" id="PS50110"/>
    </source>
</evidence>
<reference evidence="7" key="1">
    <citation type="submission" date="2017-01" db="EMBL/GenBank/DDBJ databases">
        <authorList>
            <person name="Varghese N."/>
            <person name="Submissions S."/>
        </authorList>
    </citation>
    <scope>NUCLEOTIDE SEQUENCE [LARGE SCALE GENOMIC DNA]</scope>
    <source>
        <strain evidence="7">DSM 21054</strain>
    </source>
</reference>
<dbReference type="PANTHER" id="PTHR43214:SF43">
    <property type="entry name" value="TWO-COMPONENT RESPONSE REGULATOR"/>
    <property type="match status" value="1"/>
</dbReference>
<dbReference type="PROSITE" id="PS50043">
    <property type="entry name" value="HTH_LUXR_2"/>
    <property type="match status" value="1"/>
</dbReference>
<protein>
    <submittedName>
        <fullName evidence="6">Two component transcriptional regulator, LuxR family</fullName>
    </submittedName>
</protein>
<dbReference type="GO" id="GO:0006355">
    <property type="term" value="P:regulation of DNA-templated transcription"/>
    <property type="evidence" value="ECO:0007669"/>
    <property type="project" value="InterPro"/>
</dbReference>
<keyword evidence="1 3" id="KW-0597">Phosphoprotein</keyword>
<dbReference type="PRINTS" id="PR00038">
    <property type="entry name" value="HTHLUXR"/>
</dbReference>
<dbReference type="PROSITE" id="PS50110">
    <property type="entry name" value="RESPONSE_REGULATORY"/>
    <property type="match status" value="1"/>
</dbReference>
<dbReference type="SMART" id="SM00421">
    <property type="entry name" value="HTH_LUXR"/>
    <property type="match status" value="1"/>
</dbReference>
<organism evidence="6 7">
    <name type="scientific">Filimonas lacunae</name>
    <dbReference type="NCBI Taxonomy" id="477680"/>
    <lineage>
        <taxon>Bacteria</taxon>
        <taxon>Pseudomonadati</taxon>
        <taxon>Bacteroidota</taxon>
        <taxon>Chitinophagia</taxon>
        <taxon>Chitinophagales</taxon>
        <taxon>Chitinophagaceae</taxon>
        <taxon>Filimonas</taxon>
    </lineage>
</organism>
<evidence type="ECO:0000313" key="6">
    <source>
        <dbReference type="EMBL" id="SIS58329.1"/>
    </source>
</evidence>
<dbReference type="InterPro" id="IPR001789">
    <property type="entry name" value="Sig_transdc_resp-reg_receiver"/>
</dbReference>
<dbReference type="Gene3D" id="1.10.10.10">
    <property type="entry name" value="Winged helix-like DNA-binding domain superfamily/Winged helix DNA-binding domain"/>
    <property type="match status" value="1"/>
</dbReference>
<dbReference type="InterPro" id="IPR016032">
    <property type="entry name" value="Sig_transdc_resp-reg_C-effctor"/>
</dbReference>
<dbReference type="SMART" id="SM00448">
    <property type="entry name" value="REC"/>
    <property type="match status" value="1"/>
</dbReference>
<dbReference type="InterPro" id="IPR039420">
    <property type="entry name" value="WalR-like"/>
</dbReference>
<gene>
    <name evidence="6" type="ORF">SAMN05421788_10167</name>
</gene>
<feature type="modified residue" description="4-aspartylphosphate" evidence="3">
    <location>
        <position position="55"/>
    </location>
</feature>
<feature type="domain" description="HTH luxR-type" evidence="4">
    <location>
        <begin position="143"/>
        <end position="208"/>
    </location>
</feature>
<dbReference type="Pfam" id="PF00072">
    <property type="entry name" value="Response_reg"/>
    <property type="match status" value="1"/>
</dbReference>
<dbReference type="AlphaFoldDB" id="A0A173MLT3"/>
<dbReference type="STRING" id="477680.SAMN05421788_10167"/>
<accession>A0A173MLT3</accession>
<dbReference type="Proteomes" id="UP000186917">
    <property type="component" value="Unassembled WGS sequence"/>
</dbReference>
<dbReference type="CDD" id="cd06170">
    <property type="entry name" value="LuxR_C_like"/>
    <property type="match status" value="1"/>
</dbReference>
<dbReference type="Pfam" id="PF00196">
    <property type="entry name" value="GerE"/>
    <property type="match status" value="1"/>
</dbReference>
<name>A0A173MLT3_9BACT</name>
<dbReference type="PANTHER" id="PTHR43214">
    <property type="entry name" value="TWO-COMPONENT RESPONSE REGULATOR"/>
    <property type="match status" value="1"/>
</dbReference>
<sequence length="210" mass="23752">MPNRLIIADDHQILIDGLTVALNSTGLWELLPPVNNGKQLLDRLSDVDVDLVLLDLNMPEMDGIKALEAIKQIYPHVKVLILTNYGQITVQQEVRRMGAEGYLLKNSPIAVLQEAIREILAGETYFLAIDEPVKVGNALFLDDFMKKFQLTRREVEIIKMIGLELTSREISDRLFISELTVSTHRKNILRKLSVKNIAGVINFAREHSLI</sequence>
<evidence type="ECO:0000256" key="2">
    <source>
        <dbReference type="ARBA" id="ARBA00023125"/>
    </source>
</evidence>
<proteinExistence type="predicted"/>
<evidence type="ECO:0000256" key="1">
    <source>
        <dbReference type="ARBA" id="ARBA00022553"/>
    </source>
</evidence>
<dbReference type="KEGG" id="fln:FLA_4651"/>
<dbReference type="RefSeq" id="WP_076374558.1">
    <property type="nucleotide sequence ID" value="NZ_AP017422.1"/>
</dbReference>
<feature type="domain" description="Response regulatory" evidence="5">
    <location>
        <begin position="4"/>
        <end position="120"/>
    </location>
</feature>
<dbReference type="OrthoDB" id="9797341at2"/>
<dbReference type="SUPFAM" id="SSF46894">
    <property type="entry name" value="C-terminal effector domain of the bipartite response regulators"/>
    <property type="match status" value="1"/>
</dbReference>
<dbReference type="SUPFAM" id="SSF52172">
    <property type="entry name" value="CheY-like"/>
    <property type="match status" value="1"/>
</dbReference>
<dbReference type="InterPro" id="IPR036388">
    <property type="entry name" value="WH-like_DNA-bd_sf"/>
</dbReference>
<dbReference type="InterPro" id="IPR058245">
    <property type="entry name" value="NreC/VraR/RcsB-like_REC"/>
</dbReference>
<dbReference type="GO" id="GO:0003677">
    <property type="term" value="F:DNA binding"/>
    <property type="evidence" value="ECO:0007669"/>
    <property type="project" value="UniProtKB-KW"/>
</dbReference>